<proteinExistence type="predicted"/>
<dbReference type="EMBL" id="CM056809">
    <property type="protein sequence ID" value="KAJ8651118.1"/>
    <property type="molecule type" value="Genomic_DNA"/>
</dbReference>
<organism evidence="1 2">
    <name type="scientific">Persea americana</name>
    <name type="common">Avocado</name>
    <dbReference type="NCBI Taxonomy" id="3435"/>
    <lineage>
        <taxon>Eukaryota</taxon>
        <taxon>Viridiplantae</taxon>
        <taxon>Streptophyta</taxon>
        <taxon>Embryophyta</taxon>
        <taxon>Tracheophyta</taxon>
        <taxon>Spermatophyta</taxon>
        <taxon>Magnoliopsida</taxon>
        <taxon>Magnoliidae</taxon>
        <taxon>Laurales</taxon>
        <taxon>Lauraceae</taxon>
        <taxon>Persea</taxon>
    </lineage>
</organism>
<gene>
    <name evidence="1" type="ORF">MRB53_004141</name>
</gene>
<name>A0ACC2N079_PERAE</name>
<accession>A0ACC2N079</accession>
<protein>
    <submittedName>
        <fullName evidence="1">Uncharacterized protein</fullName>
    </submittedName>
</protein>
<dbReference type="Proteomes" id="UP001234297">
    <property type="component" value="Chromosome 1"/>
</dbReference>
<sequence>MMKRAETSSNWSDLPQYILELILRYLIVPDHLRFGSVCHPWCIAQTKCQCLLPQLPLLFISIISGDTRKGAFHSYSFYSLTERKILRVPMPYLKDFCTCVSSSHGWLLFQSNDDLLVSLENAECVRLPKLLKDKFSVFYRDCLFFSTPADPHGVVFIRKSDHTFLLYRRRRKRFVEYEWKGAVASNTIFFEGKLYAFCKDWSLAVFDPLFPGNNVSKLEIELKSNTKIILHMQHCVYVLVESCGEILMVRIMAQYGHSPSCEVFRADLTAMEWVKLEDIGDSTLYLSKTSAISVCASKVGGCKGNHIYYLPRACDGRFDTSKGSYMEFELGSRDGLTIHSVPHNPAYGFSYTNAGAWVTPCLPEFQTSSF</sequence>
<keyword evidence="2" id="KW-1185">Reference proteome</keyword>
<evidence type="ECO:0000313" key="2">
    <source>
        <dbReference type="Proteomes" id="UP001234297"/>
    </source>
</evidence>
<reference evidence="1 2" key="1">
    <citation type="journal article" date="2022" name="Hortic Res">
        <title>A haplotype resolved chromosomal level avocado genome allows analysis of novel avocado genes.</title>
        <authorList>
            <person name="Nath O."/>
            <person name="Fletcher S.J."/>
            <person name="Hayward A."/>
            <person name="Shaw L.M."/>
            <person name="Masouleh A.K."/>
            <person name="Furtado A."/>
            <person name="Henry R.J."/>
            <person name="Mitter N."/>
        </authorList>
    </citation>
    <scope>NUCLEOTIDE SEQUENCE [LARGE SCALE GENOMIC DNA]</scope>
    <source>
        <strain evidence="2">cv. Hass</strain>
    </source>
</reference>
<evidence type="ECO:0000313" key="1">
    <source>
        <dbReference type="EMBL" id="KAJ8651118.1"/>
    </source>
</evidence>
<comment type="caution">
    <text evidence="1">The sequence shown here is derived from an EMBL/GenBank/DDBJ whole genome shotgun (WGS) entry which is preliminary data.</text>
</comment>